<dbReference type="AlphaFoldDB" id="A0A0D9XY81"/>
<proteinExistence type="predicted"/>
<dbReference type="HOGENOM" id="CLU_036755_0_1_1"/>
<sequence length="494" mass="53559">MAGASGWPPSSIDEGKLNLMVKEGVLLDQKKSLGEYSSEYPTPCDSWRAKLSKEELLEVAPLMKRIAELKQDGLTGIWVARHLLMYRINPLKDRVHPTFEYTGIRDTTGESEVSLTETEVSVRLKAIFADGVDIRTKANKPKCRSFHIYRPPPQEYYQLDSRSPSVANTARPAQAPTPEGPVIDFFDELDNIEEEKVVDAATAATTVQADSHQGRKRKLIIANDSDNEAGHQSAPAPRLSSPPPPPTSKARPFSPRPAKRGRLKVSSIKPNTSFTGEDDDVPPQFPTTSVGEKSAVVPTDVQSGSVEGDVPLSTMVIEPAATQAATSSDITLSVDVTPPNAAAPVATTQAIPSPSPVLTTTVEMLSADKGKRVQGFSAAVEPSAGSDSEKTISDEKVVKNSSAKDTLLSVLAPLVEEGENVRDQLAILKAEMFKSKDSEQNFKDSLRGIARPDPALAEAKRQAEEQVLRLQADLTRLQSENEELVKSIRLNTHQ</sequence>
<dbReference type="PANTHER" id="PTHR33026:SF7">
    <property type="entry name" value="OS03G0100275 PROTEIN"/>
    <property type="match status" value="1"/>
</dbReference>
<reference evidence="4" key="2">
    <citation type="submission" date="2013-12" db="EMBL/GenBank/DDBJ databases">
        <authorList>
            <person name="Yu Y."/>
            <person name="Lee S."/>
            <person name="de Baynast K."/>
            <person name="Wissotski M."/>
            <person name="Liu L."/>
            <person name="Talag J."/>
            <person name="Goicoechea J."/>
            <person name="Angelova A."/>
            <person name="Jetty R."/>
            <person name="Kudrna D."/>
            <person name="Golser W."/>
            <person name="Rivera L."/>
            <person name="Zhang J."/>
            <person name="Wing R."/>
        </authorList>
    </citation>
    <scope>NUCLEOTIDE SEQUENCE</scope>
</reference>
<feature type="region of interest" description="Disordered" evidence="2">
    <location>
        <begin position="226"/>
        <end position="306"/>
    </location>
</feature>
<dbReference type="Gramene" id="LPERR12G06630.1">
    <property type="protein sequence ID" value="LPERR12G06630.1"/>
    <property type="gene ID" value="LPERR12G06630"/>
</dbReference>
<reference evidence="3 4" key="1">
    <citation type="submission" date="2012-08" db="EMBL/GenBank/DDBJ databases">
        <title>Oryza genome evolution.</title>
        <authorList>
            <person name="Wing R.A."/>
        </authorList>
    </citation>
    <scope>NUCLEOTIDE SEQUENCE</scope>
</reference>
<reference evidence="3" key="3">
    <citation type="submission" date="2015-04" db="UniProtKB">
        <authorList>
            <consortium name="EnsemblPlants"/>
        </authorList>
    </citation>
    <scope>IDENTIFICATION</scope>
</reference>
<dbReference type="PANTHER" id="PTHR33026">
    <property type="entry name" value="OS06G0360600 PROTEIN"/>
    <property type="match status" value="1"/>
</dbReference>
<evidence type="ECO:0000313" key="3">
    <source>
        <dbReference type="EnsemblPlants" id="LPERR12G06630.1"/>
    </source>
</evidence>
<evidence type="ECO:0000256" key="2">
    <source>
        <dbReference type="SAM" id="MobiDB-lite"/>
    </source>
</evidence>
<protein>
    <submittedName>
        <fullName evidence="3">Uncharacterized protein</fullName>
    </submittedName>
</protein>
<keyword evidence="4" id="KW-1185">Reference proteome</keyword>
<dbReference type="Proteomes" id="UP000032180">
    <property type="component" value="Chromosome 12"/>
</dbReference>
<dbReference type="EnsemblPlants" id="LPERR12G06630.1">
    <property type="protein sequence ID" value="LPERR12G06630.1"/>
    <property type="gene ID" value="LPERR12G06630"/>
</dbReference>
<evidence type="ECO:0000256" key="1">
    <source>
        <dbReference type="SAM" id="Coils"/>
    </source>
</evidence>
<evidence type="ECO:0000313" key="4">
    <source>
        <dbReference type="Proteomes" id="UP000032180"/>
    </source>
</evidence>
<feature type="region of interest" description="Disordered" evidence="2">
    <location>
        <begin position="160"/>
        <end position="180"/>
    </location>
</feature>
<name>A0A0D9XY81_9ORYZ</name>
<accession>A0A0D9XY81</accession>
<organism evidence="3 4">
    <name type="scientific">Leersia perrieri</name>
    <dbReference type="NCBI Taxonomy" id="77586"/>
    <lineage>
        <taxon>Eukaryota</taxon>
        <taxon>Viridiplantae</taxon>
        <taxon>Streptophyta</taxon>
        <taxon>Embryophyta</taxon>
        <taxon>Tracheophyta</taxon>
        <taxon>Spermatophyta</taxon>
        <taxon>Magnoliopsida</taxon>
        <taxon>Liliopsida</taxon>
        <taxon>Poales</taxon>
        <taxon>Poaceae</taxon>
        <taxon>BOP clade</taxon>
        <taxon>Oryzoideae</taxon>
        <taxon>Oryzeae</taxon>
        <taxon>Oryzinae</taxon>
        <taxon>Leersia</taxon>
    </lineage>
</organism>
<feature type="coiled-coil region" evidence="1">
    <location>
        <begin position="460"/>
        <end position="487"/>
    </location>
</feature>
<keyword evidence="1" id="KW-0175">Coiled coil</keyword>